<feature type="non-terminal residue" evidence="1">
    <location>
        <position position="1"/>
    </location>
</feature>
<accession>A0ACB7ZQS7</accession>
<dbReference type="EMBL" id="MU268886">
    <property type="protein sequence ID" value="KAH7903565.1"/>
    <property type="molecule type" value="Genomic_DNA"/>
</dbReference>
<comment type="caution">
    <text evidence="1">The sequence shown here is derived from an EMBL/GenBank/DDBJ whole genome shotgun (WGS) entry which is preliminary data.</text>
</comment>
<keyword evidence="2" id="KW-1185">Reference proteome</keyword>
<organism evidence="1 2">
    <name type="scientific">Hygrophoropsis aurantiaca</name>
    <dbReference type="NCBI Taxonomy" id="72124"/>
    <lineage>
        <taxon>Eukaryota</taxon>
        <taxon>Fungi</taxon>
        <taxon>Dikarya</taxon>
        <taxon>Basidiomycota</taxon>
        <taxon>Agaricomycotina</taxon>
        <taxon>Agaricomycetes</taxon>
        <taxon>Agaricomycetidae</taxon>
        <taxon>Boletales</taxon>
        <taxon>Coniophorineae</taxon>
        <taxon>Hygrophoropsidaceae</taxon>
        <taxon>Hygrophoropsis</taxon>
    </lineage>
</organism>
<evidence type="ECO:0000313" key="1">
    <source>
        <dbReference type="EMBL" id="KAH7903565.1"/>
    </source>
</evidence>
<name>A0ACB7ZQS7_9AGAM</name>
<protein>
    <submittedName>
        <fullName evidence="1">Uncharacterized protein</fullName>
    </submittedName>
</protein>
<gene>
    <name evidence="1" type="ORF">BJ138DRAFT_1020415</name>
</gene>
<reference evidence="1" key="1">
    <citation type="journal article" date="2021" name="New Phytol.">
        <title>Evolutionary innovations through gain and loss of genes in the ectomycorrhizal Boletales.</title>
        <authorList>
            <person name="Wu G."/>
            <person name="Miyauchi S."/>
            <person name="Morin E."/>
            <person name="Kuo A."/>
            <person name="Drula E."/>
            <person name="Varga T."/>
            <person name="Kohler A."/>
            <person name="Feng B."/>
            <person name="Cao Y."/>
            <person name="Lipzen A."/>
            <person name="Daum C."/>
            <person name="Hundley H."/>
            <person name="Pangilinan J."/>
            <person name="Johnson J."/>
            <person name="Barry K."/>
            <person name="LaButti K."/>
            <person name="Ng V."/>
            <person name="Ahrendt S."/>
            <person name="Min B."/>
            <person name="Choi I.G."/>
            <person name="Park H."/>
            <person name="Plett J.M."/>
            <person name="Magnuson J."/>
            <person name="Spatafora J.W."/>
            <person name="Nagy L.G."/>
            <person name="Henrissat B."/>
            <person name="Grigoriev I.V."/>
            <person name="Yang Z.L."/>
            <person name="Xu J."/>
            <person name="Martin F.M."/>
        </authorList>
    </citation>
    <scope>NUCLEOTIDE SEQUENCE</scope>
    <source>
        <strain evidence="1">ATCC 28755</strain>
    </source>
</reference>
<proteinExistence type="predicted"/>
<sequence>STHNSRIERSWVETGVRFVHPWRAFFFRLERLHQLDRSNHHHLWLLHQLFLSEISDDCKIFCEEWNAHPISGEGHDQSPNDMRFMGQLEHGIYMEDELHIHPDIIQHYYGSSAQGEHPTPPPVESTDEEEWEDVEMTTEAATGYADLPSLIADDQAPQFLHDGVSVPKHASPFPESELEDAFWLALREVQELDYIPAGYGMIEEEWDGEGYPEIEVIRSGRRGRKEMTIALPDCTWRPRAVRWCQALEVLTYTLGAINESTM</sequence>
<evidence type="ECO:0000313" key="2">
    <source>
        <dbReference type="Proteomes" id="UP000790377"/>
    </source>
</evidence>
<dbReference type="Proteomes" id="UP000790377">
    <property type="component" value="Unassembled WGS sequence"/>
</dbReference>